<feature type="transmembrane region" description="Helical" evidence="1">
    <location>
        <begin position="6"/>
        <end position="28"/>
    </location>
</feature>
<dbReference type="GeneID" id="7017746"/>
<sequence length="100" mass="11478">MPTIEGYLLGAVLGISLWLLVSGLVEYFRRPKTFSFVLRKSDLKTVSEDELPEDVEKYRRELEEKLVSKIMEERRKRALLKLKLSVVGIIIVMSALLIIG</sequence>
<feature type="transmembrane region" description="Helical" evidence="1">
    <location>
        <begin position="78"/>
        <end position="99"/>
    </location>
</feature>
<keyword evidence="1" id="KW-0812">Transmembrane</keyword>
<evidence type="ECO:0000313" key="2">
    <source>
        <dbReference type="EMBL" id="ACJ15584.1"/>
    </source>
</evidence>
<accession>B6YSP7</accession>
<keyword evidence="1" id="KW-1133">Transmembrane helix</keyword>
<evidence type="ECO:0000313" key="3">
    <source>
        <dbReference type="Proteomes" id="UP000002727"/>
    </source>
</evidence>
<dbReference type="eggNOG" id="arCOG07137">
    <property type="taxonomic scope" value="Archaea"/>
</dbReference>
<dbReference type="PATRIC" id="fig|523850.10.peg.99"/>
<keyword evidence="1" id="KW-0472">Membrane</keyword>
<dbReference type="EMBL" id="CP000855">
    <property type="protein sequence ID" value="ACJ15584.1"/>
    <property type="molecule type" value="Genomic_DNA"/>
</dbReference>
<dbReference type="Proteomes" id="UP000002727">
    <property type="component" value="Chromosome"/>
</dbReference>
<dbReference type="KEGG" id="ton:TON_0099"/>
<dbReference type="HOGENOM" id="CLU_2299486_0_0_2"/>
<reference evidence="2 3" key="1">
    <citation type="journal article" date="2008" name="J. Bacteriol.">
        <title>The complete genome sequence of Thermococcus onnurineus NA1 reveals a mixed heterotrophic and carboxydotrophic metabolism.</title>
        <authorList>
            <person name="Lee H.S."/>
            <person name="Kang S.G."/>
            <person name="Bae S.S."/>
            <person name="Lim J.K."/>
            <person name="Cho Y."/>
            <person name="Kim Y.J."/>
            <person name="Jeon J.H."/>
            <person name="Cha S.S."/>
            <person name="Kwon K.K."/>
            <person name="Kim H.T."/>
            <person name="Park C.J."/>
            <person name="Lee H.W."/>
            <person name="Kim S.I."/>
            <person name="Chun J."/>
            <person name="Colwell R.R."/>
            <person name="Kim S.J."/>
            <person name="Lee J.H."/>
        </authorList>
    </citation>
    <scope>NUCLEOTIDE SEQUENCE [LARGE SCALE GENOMIC DNA]</scope>
    <source>
        <strain evidence="2 3">NA1</strain>
    </source>
</reference>
<name>B6YSP7_THEON</name>
<evidence type="ECO:0000256" key="1">
    <source>
        <dbReference type="SAM" id="Phobius"/>
    </source>
</evidence>
<keyword evidence="3" id="KW-1185">Reference proteome</keyword>
<organism evidence="2 3">
    <name type="scientific">Thermococcus onnurineus (strain NA1)</name>
    <dbReference type="NCBI Taxonomy" id="523850"/>
    <lineage>
        <taxon>Archaea</taxon>
        <taxon>Methanobacteriati</taxon>
        <taxon>Methanobacteriota</taxon>
        <taxon>Thermococci</taxon>
        <taxon>Thermococcales</taxon>
        <taxon>Thermococcaceae</taxon>
        <taxon>Thermococcus</taxon>
    </lineage>
</organism>
<dbReference type="OrthoDB" id="377915at2157"/>
<protein>
    <submittedName>
        <fullName evidence="2">Uncharacterized protein</fullName>
    </submittedName>
</protein>
<proteinExistence type="predicted"/>
<dbReference type="AlphaFoldDB" id="B6YSP7"/>
<dbReference type="RefSeq" id="WP_012571057.1">
    <property type="nucleotide sequence ID" value="NC_011529.1"/>
</dbReference>
<gene>
    <name evidence="2" type="ordered locus">TON_0099</name>
</gene>